<dbReference type="AlphaFoldDB" id="A0A2P2PG88"/>
<organism evidence="1">
    <name type="scientific">Rhizophora mucronata</name>
    <name type="common">Asiatic mangrove</name>
    <dbReference type="NCBI Taxonomy" id="61149"/>
    <lineage>
        <taxon>Eukaryota</taxon>
        <taxon>Viridiplantae</taxon>
        <taxon>Streptophyta</taxon>
        <taxon>Embryophyta</taxon>
        <taxon>Tracheophyta</taxon>
        <taxon>Spermatophyta</taxon>
        <taxon>Magnoliopsida</taxon>
        <taxon>eudicotyledons</taxon>
        <taxon>Gunneridae</taxon>
        <taxon>Pentapetalae</taxon>
        <taxon>rosids</taxon>
        <taxon>fabids</taxon>
        <taxon>Malpighiales</taxon>
        <taxon>Rhizophoraceae</taxon>
        <taxon>Rhizophora</taxon>
    </lineage>
</organism>
<proteinExistence type="predicted"/>
<reference evidence="1" key="1">
    <citation type="submission" date="2018-02" db="EMBL/GenBank/DDBJ databases">
        <title>Rhizophora mucronata_Transcriptome.</title>
        <authorList>
            <person name="Meera S.P."/>
            <person name="Sreeshan A."/>
            <person name="Augustine A."/>
        </authorList>
    </citation>
    <scope>NUCLEOTIDE SEQUENCE</scope>
    <source>
        <tissue evidence="1">Leaf</tissue>
    </source>
</reference>
<sequence>MVICYSLQSVSATSIILILGV</sequence>
<protein>
    <submittedName>
        <fullName evidence="1">Uncharacterized protein</fullName>
    </submittedName>
</protein>
<evidence type="ECO:0000313" key="1">
    <source>
        <dbReference type="EMBL" id="MBX53689.1"/>
    </source>
</evidence>
<accession>A0A2P2PG88</accession>
<dbReference type="EMBL" id="GGEC01073205">
    <property type="protein sequence ID" value="MBX53689.1"/>
    <property type="molecule type" value="Transcribed_RNA"/>
</dbReference>
<name>A0A2P2PG88_RHIMU</name>